<dbReference type="AlphaFoldDB" id="A0A9D4JR38"/>
<name>A0A9D4JR38_DREPO</name>
<accession>A0A9D4JR38</accession>
<evidence type="ECO:0000313" key="1">
    <source>
        <dbReference type="EMBL" id="KAH3821480.1"/>
    </source>
</evidence>
<protein>
    <submittedName>
        <fullName evidence="1">Uncharacterized protein</fullName>
    </submittedName>
</protein>
<dbReference type="EMBL" id="JAIWYP010000005">
    <property type="protein sequence ID" value="KAH3821480.1"/>
    <property type="molecule type" value="Genomic_DNA"/>
</dbReference>
<proteinExistence type="predicted"/>
<reference evidence="1" key="2">
    <citation type="submission" date="2020-11" db="EMBL/GenBank/DDBJ databases">
        <authorList>
            <person name="McCartney M.A."/>
            <person name="Auch B."/>
            <person name="Kono T."/>
            <person name="Mallez S."/>
            <person name="Becker A."/>
            <person name="Gohl D.M."/>
            <person name="Silverstein K.A.T."/>
            <person name="Koren S."/>
            <person name="Bechman K.B."/>
            <person name="Herman A."/>
            <person name="Abrahante J.E."/>
            <person name="Garbe J."/>
        </authorList>
    </citation>
    <scope>NUCLEOTIDE SEQUENCE</scope>
    <source>
        <strain evidence="1">Duluth1</strain>
        <tissue evidence="1">Whole animal</tissue>
    </source>
</reference>
<dbReference type="Proteomes" id="UP000828390">
    <property type="component" value="Unassembled WGS sequence"/>
</dbReference>
<organism evidence="1 2">
    <name type="scientific">Dreissena polymorpha</name>
    <name type="common">Zebra mussel</name>
    <name type="synonym">Mytilus polymorpha</name>
    <dbReference type="NCBI Taxonomy" id="45954"/>
    <lineage>
        <taxon>Eukaryota</taxon>
        <taxon>Metazoa</taxon>
        <taxon>Spiralia</taxon>
        <taxon>Lophotrochozoa</taxon>
        <taxon>Mollusca</taxon>
        <taxon>Bivalvia</taxon>
        <taxon>Autobranchia</taxon>
        <taxon>Heteroconchia</taxon>
        <taxon>Euheterodonta</taxon>
        <taxon>Imparidentia</taxon>
        <taxon>Neoheterodontei</taxon>
        <taxon>Myida</taxon>
        <taxon>Dreissenoidea</taxon>
        <taxon>Dreissenidae</taxon>
        <taxon>Dreissena</taxon>
    </lineage>
</organism>
<evidence type="ECO:0000313" key="2">
    <source>
        <dbReference type="Proteomes" id="UP000828390"/>
    </source>
</evidence>
<keyword evidence="2" id="KW-1185">Reference proteome</keyword>
<reference evidence="1" key="1">
    <citation type="journal article" date="2019" name="bioRxiv">
        <title>The Genome of the Zebra Mussel, Dreissena polymorpha: A Resource for Invasive Species Research.</title>
        <authorList>
            <person name="McCartney M.A."/>
            <person name="Auch B."/>
            <person name="Kono T."/>
            <person name="Mallez S."/>
            <person name="Zhang Y."/>
            <person name="Obille A."/>
            <person name="Becker A."/>
            <person name="Abrahante J.E."/>
            <person name="Garbe J."/>
            <person name="Badalamenti J.P."/>
            <person name="Herman A."/>
            <person name="Mangelson H."/>
            <person name="Liachko I."/>
            <person name="Sullivan S."/>
            <person name="Sone E.D."/>
            <person name="Koren S."/>
            <person name="Silverstein K.A.T."/>
            <person name="Beckman K.B."/>
            <person name="Gohl D.M."/>
        </authorList>
    </citation>
    <scope>NUCLEOTIDE SEQUENCE</scope>
    <source>
        <strain evidence="1">Duluth1</strain>
        <tissue evidence="1">Whole animal</tissue>
    </source>
</reference>
<gene>
    <name evidence="1" type="ORF">DPMN_123244</name>
</gene>
<comment type="caution">
    <text evidence="1">The sequence shown here is derived from an EMBL/GenBank/DDBJ whole genome shotgun (WGS) entry which is preliminary data.</text>
</comment>
<sequence length="51" mass="5719">MRDWPNEICRVLPRLRNTCLQVKGRLVPRGIQNGPASEVLDECQGVRDSAA</sequence>